<evidence type="ECO:0000313" key="2">
    <source>
        <dbReference type="Proteomes" id="UP000235371"/>
    </source>
</evidence>
<dbReference type="EMBL" id="KZ613747">
    <property type="protein sequence ID" value="PMD64674.1"/>
    <property type="molecule type" value="Genomic_DNA"/>
</dbReference>
<dbReference type="RefSeq" id="XP_024741578.1">
    <property type="nucleotide sequence ID" value="XM_024879371.1"/>
</dbReference>
<gene>
    <name evidence="1" type="ORF">K444DRAFT_608369</name>
</gene>
<dbReference type="GeneID" id="36587448"/>
<keyword evidence="2" id="KW-1185">Reference proteome</keyword>
<protein>
    <submittedName>
        <fullName evidence="1">Uncharacterized protein</fullName>
    </submittedName>
</protein>
<dbReference type="InParanoid" id="A0A2J6TNT4"/>
<reference evidence="1 2" key="1">
    <citation type="submission" date="2016-04" db="EMBL/GenBank/DDBJ databases">
        <title>A degradative enzymes factory behind the ericoid mycorrhizal symbiosis.</title>
        <authorList>
            <consortium name="DOE Joint Genome Institute"/>
            <person name="Martino E."/>
            <person name="Morin E."/>
            <person name="Grelet G."/>
            <person name="Kuo A."/>
            <person name="Kohler A."/>
            <person name="Daghino S."/>
            <person name="Barry K."/>
            <person name="Choi C."/>
            <person name="Cichocki N."/>
            <person name="Clum A."/>
            <person name="Copeland A."/>
            <person name="Hainaut M."/>
            <person name="Haridas S."/>
            <person name="Labutti K."/>
            <person name="Lindquist E."/>
            <person name="Lipzen A."/>
            <person name="Khouja H.-R."/>
            <person name="Murat C."/>
            <person name="Ohm R."/>
            <person name="Olson A."/>
            <person name="Spatafora J."/>
            <person name="Veneault-Fourrey C."/>
            <person name="Henrissat B."/>
            <person name="Grigoriev I."/>
            <person name="Martin F."/>
            <person name="Perotto S."/>
        </authorList>
    </citation>
    <scope>NUCLEOTIDE SEQUENCE [LARGE SCALE GENOMIC DNA]</scope>
    <source>
        <strain evidence="1 2">E</strain>
    </source>
</reference>
<evidence type="ECO:0000313" key="1">
    <source>
        <dbReference type="EMBL" id="PMD64674.1"/>
    </source>
</evidence>
<sequence length="131" mass="15430">MGEILIDYSNFSSWRWILEDCENLQTLRNKFRDQIRHGGSLPYEYDVALQSLEMVLSQQIQNAEKILQDSFPQRSGFRDLYEFNYSGISGKDVRWRLRHGKRMDAFWDGIFSNLSHCTGQSAIWSNRQKTG</sequence>
<dbReference type="Proteomes" id="UP000235371">
    <property type="component" value="Unassembled WGS sequence"/>
</dbReference>
<dbReference type="AlphaFoldDB" id="A0A2J6TNT4"/>
<name>A0A2J6TNT4_9HELO</name>
<proteinExistence type="predicted"/>
<organism evidence="1 2">
    <name type="scientific">Hyaloscypha bicolor E</name>
    <dbReference type="NCBI Taxonomy" id="1095630"/>
    <lineage>
        <taxon>Eukaryota</taxon>
        <taxon>Fungi</taxon>
        <taxon>Dikarya</taxon>
        <taxon>Ascomycota</taxon>
        <taxon>Pezizomycotina</taxon>
        <taxon>Leotiomycetes</taxon>
        <taxon>Helotiales</taxon>
        <taxon>Hyaloscyphaceae</taxon>
        <taxon>Hyaloscypha</taxon>
        <taxon>Hyaloscypha bicolor</taxon>
    </lineage>
</organism>
<accession>A0A2J6TNT4</accession>
<dbReference type="OrthoDB" id="2922289at2759"/>